<evidence type="ECO:0000256" key="5">
    <source>
        <dbReference type="ARBA" id="ARBA00023136"/>
    </source>
</evidence>
<feature type="transmembrane region" description="Helical" evidence="6">
    <location>
        <begin position="338"/>
        <end position="357"/>
    </location>
</feature>
<accession>A0ABY4FMR3</accession>
<feature type="transmembrane region" description="Helical" evidence="6">
    <location>
        <begin position="363"/>
        <end position="390"/>
    </location>
</feature>
<evidence type="ECO:0000313" key="9">
    <source>
        <dbReference type="Proteomes" id="UP000831786"/>
    </source>
</evidence>
<dbReference type="Gene3D" id="1.20.1720.10">
    <property type="entry name" value="Multidrug resistance protein D"/>
    <property type="match status" value="1"/>
</dbReference>
<organism evidence="8 9">
    <name type="scientific">Leucobacter allii</name>
    <dbReference type="NCBI Taxonomy" id="2932247"/>
    <lineage>
        <taxon>Bacteria</taxon>
        <taxon>Bacillati</taxon>
        <taxon>Actinomycetota</taxon>
        <taxon>Actinomycetes</taxon>
        <taxon>Micrococcales</taxon>
        <taxon>Microbacteriaceae</taxon>
        <taxon>Leucobacter</taxon>
    </lineage>
</organism>
<evidence type="ECO:0000256" key="3">
    <source>
        <dbReference type="ARBA" id="ARBA00022692"/>
    </source>
</evidence>
<dbReference type="PROSITE" id="PS50850">
    <property type="entry name" value="MFS"/>
    <property type="match status" value="1"/>
</dbReference>
<evidence type="ECO:0000256" key="6">
    <source>
        <dbReference type="SAM" id="Phobius"/>
    </source>
</evidence>
<proteinExistence type="predicted"/>
<feature type="transmembrane region" description="Helical" evidence="6">
    <location>
        <begin position="51"/>
        <end position="70"/>
    </location>
</feature>
<dbReference type="PANTHER" id="PTHR42718">
    <property type="entry name" value="MAJOR FACILITATOR SUPERFAMILY MULTIDRUG TRANSPORTER MFSC"/>
    <property type="match status" value="1"/>
</dbReference>
<dbReference type="Pfam" id="PF07690">
    <property type="entry name" value="MFS_1"/>
    <property type="match status" value="1"/>
</dbReference>
<feature type="transmembrane region" description="Helical" evidence="6">
    <location>
        <begin position="12"/>
        <end position="31"/>
    </location>
</feature>
<feature type="transmembrane region" description="Helical" evidence="6">
    <location>
        <begin position="411"/>
        <end position="429"/>
    </location>
</feature>
<feature type="transmembrane region" description="Helical" evidence="6">
    <location>
        <begin position="273"/>
        <end position="295"/>
    </location>
</feature>
<dbReference type="Proteomes" id="UP000831786">
    <property type="component" value="Chromosome"/>
</dbReference>
<keyword evidence="3 6" id="KW-0812">Transmembrane</keyword>
<feature type="transmembrane region" description="Helical" evidence="6">
    <location>
        <begin position="307"/>
        <end position="326"/>
    </location>
</feature>
<evidence type="ECO:0000259" key="7">
    <source>
        <dbReference type="PROSITE" id="PS50850"/>
    </source>
</evidence>
<sequence length="466" mass="47091">MTAQAGGPSSAVYRSSVAALVFACLVAGMMQTMVIPLQGEFPRLLDAEPSATAWIVTANTLSACAFSPIGGKLGDLFGRTRVAVILMLVFSAGSIIAAASAQVEVLVAGRALQGVAITVIPLSMSILQEIMPVHRVATGVALASGMLGAGAAIGMPLGAAVTRVAGWQAMFWVCAVLGFVSVVWMHRAVPRTAPAERGARFDLLGALGLMLGSSALLIALSQSLSWGAASFALWGVGGAALLVLVATNLWMLRAASPLIDVRVAWRPQVVRTNAAALALNFAMMGANVAIPQLLVLGTGIGYGLSPLAASFVMMVTSAAQVAATPVIARWSRRSGPRVVLAVGSAAVVVALGAPALWPGPLWFLVGCVAVLGFGFALAFGAVPQLVMAAVPPHQVAAANGLNTQIRTFGTAWGAALIGAILAATATAGWSAERGFLLAFLVSAGAAFAAVVIALLIPRAGCSPAAA</sequence>
<protein>
    <submittedName>
        <fullName evidence="8">MFS transporter</fullName>
    </submittedName>
</protein>
<dbReference type="InterPro" id="IPR011701">
    <property type="entry name" value="MFS"/>
</dbReference>
<dbReference type="InterPro" id="IPR036259">
    <property type="entry name" value="MFS_trans_sf"/>
</dbReference>
<name>A0ABY4FMR3_9MICO</name>
<feature type="transmembrane region" description="Helical" evidence="6">
    <location>
        <begin position="169"/>
        <end position="189"/>
    </location>
</feature>
<keyword evidence="5 6" id="KW-0472">Membrane</keyword>
<feature type="transmembrane region" description="Helical" evidence="6">
    <location>
        <begin position="435"/>
        <end position="456"/>
    </location>
</feature>
<dbReference type="PANTHER" id="PTHR42718:SF9">
    <property type="entry name" value="MAJOR FACILITATOR SUPERFAMILY MULTIDRUG TRANSPORTER MFSC"/>
    <property type="match status" value="1"/>
</dbReference>
<keyword evidence="2" id="KW-0813">Transport</keyword>
<feature type="transmembrane region" description="Helical" evidence="6">
    <location>
        <begin position="201"/>
        <end position="220"/>
    </location>
</feature>
<keyword evidence="9" id="KW-1185">Reference proteome</keyword>
<feature type="transmembrane region" description="Helical" evidence="6">
    <location>
        <begin position="232"/>
        <end position="252"/>
    </location>
</feature>
<feature type="transmembrane region" description="Helical" evidence="6">
    <location>
        <begin position="107"/>
        <end position="127"/>
    </location>
</feature>
<comment type="subcellular location">
    <subcellularLocation>
        <location evidence="1">Cell membrane</location>
        <topology evidence="1">Multi-pass membrane protein</topology>
    </subcellularLocation>
</comment>
<keyword evidence="4 6" id="KW-1133">Transmembrane helix</keyword>
<evidence type="ECO:0000313" key="8">
    <source>
        <dbReference type="EMBL" id="UOQ57525.1"/>
    </source>
</evidence>
<feature type="domain" description="Major facilitator superfamily (MFS) profile" evidence="7">
    <location>
        <begin position="16"/>
        <end position="460"/>
    </location>
</feature>
<evidence type="ECO:0000256" key="2">
    <source>
        <dbReference type="ARBA" id="ARBA00022448"/>
    </source>
</evidence>
<evidence type="ECO:0000256" key="1">
    <source>
        <dbReference type="ARBA" id="ARBA00004651"/>
    </source>
</evidence>
<dbReference type="EMBL" id="CP095045">
    <property type="protein sequence ID" value="UOQ57525.1"/>
    <property type="molecule type" value="Genomic_DNA"/>
</dbReference>
<reference evidence="8 9" key="1">
    <citation type="submission" date="2022-04" db="EMBL/GenBank/DDBJ databases">
        <title>Leucobacter sp. isolated from rhizosphere of garlic.</title>
        <authorList>
            <person name="Won M."/>
            <person name="Lee C.-M."/>
            <person name="Woen H.-Y."/>
            <person name="Kwon S.-W."/>
        </authorList>
    </citation>
    <scope>NUCLEOTIDE SEQUENCE [LARGE SCALE GENOMIC DNA]</scope>
    <source>
        <strain evidence="8 9">H21R-40</strain>
    </source>
</reference>
<feature type="transmembrane region" description="Helical" evidence="6">
    <location>
        <begin position="82"/>
        <end position="101"/>
    </location>
</feature>
<feature type="transmembrane region" description="Helical" evidence="6">
    <location>
        <begin position="139"/>
        <end position="157"/>
    </location>
</feature>
<evidence type="ECO:0000256" key="4">
    <source>
        <dbReference type="ARBA" id="ARBA00022989"/>
    </source>
</evidence>
<gene>
    <name evidence="8" type="ORF">MUN78_01370</name>
</gene>
<dbReference type="RefSeq" id="WP_244728282.1">
    <property type="nucleotide sequence ID" value="NZ_CP095045.1"/>
</dbReference>
<dbReference type="InterPro" id="IPR020846">
    <property type="entry name" value="MFS_dom"/>
</dbReference>
<dbReference type="SUPFAM" id="SSF103473">
    <property type="entry name" value="MFS general substrate transporter"/>
    <property type="match status" value="1"/>
</dbReference>
<dbReference type="Gene3D" id="1.20.1250.20">
    <property type="entry name" value="MFS general substrate transporter like domains"/>
    <property type="match status" value="1"/>
</dbReference>